<sequence length="416" mass="46101">MMNKMKNPESTMTELTINGRLYKKPVQPVVVICIDGNAPEYFLSAVEKGRMPFIKQLIAQGHQHESDCVIPSFTNPNNMSIITGVAPAQHGICGNFYFDGQQDVMMTNPDLLKAPTILEAFHQAGTKVIAITAKDKLRAMLSHGLDFSNGNAICFSSELANKTTVKEHGIDNAESVIGMPTPDVYSPELSEFVFRAGAKLLEQEQPDLMYLTTTDFIQHTFVPEQEGALSFYEMLDGYFARLHQLGARMVITADHGMNAKTNERGEANIVFIDEILAEYFPVNSYRTILPITDPYVAHHSALGSFAAIYVDDQALAQDIGKVLSQQKGVAEVLTKNEAATRFELDPERIGDLILLGEPDFVLGKSKQHHDLGRLHGTLRSHGGVSEQRIPLVTNFVIPENTDPLLRNFDAFYLAMQ</sequence>
<keyword evidence="2" id="KW-1185">Reference proteome</keyword>
<protein>
    <submittedName>
        <fullName evidence="1">Phosphonoacetate hydrolase</fullName>
        <ecNumber evidence="1">3.11.1.2</ecNumber>
    </submittedName>
</protein>
<gene>
    <name evidence="1" type="primary">phnA</name>
    <name evidence="1" type="ORF">NX720_13950</name>
</gene>
<reference evidence="1" key="1">
    <citation type="submission" date="2022-10" db="EMBL/GenBank/DDBJ databases">
        <title>Completed Genome Sequence of two octocoral isolated bacterium, Endozoicomonas euniceicola EF212T and Endozoicomonas gorgoniicola PS125T.</title>
        <authorList>
            <person name="Chiou Y.-J."/>
            <person name="Chen Y.-H."/>
        </authorList>
    </citation>
    <scope>NUCLEOTIDE SEQUENCE</scope>
    <source>
        <strain evidence="1">EF212</strain>
    </source>
</reference>
<dbReference type="InterPro" id="IPR017850">
    <property type="entry name" value="Alkaline_phosphatase_core_sf"/>
</dbReference>
<dbReference type="NCBIfam" id="TIGR02335">
    <property type="entry name" value="hydr_PhnA"/>
    <property type="match status" value="1"/>
</dbReference>
<dbReference type="SUPFAM" id="SSF53649">
    <property type="entry name" value="Alkaline phosphatase-like"/>
    <property type="match status" value="1"/>
</dbReference>
<dbReference type="Pfam" id="PF01663">
    <property type="entry name" value="Phosphodiest"/>
    <property type="match status" value="1"/>
</dbReference>
<dbReference type="PANTHER" id="PTHR10151">
    <property type="entry name" value="ECTONUCLEOTIDE PYROPHOSPHATASE/PHOSPHODIESTERASE"/>
    <property type="match status" value="1"/>
</dbReference>
<accession>A0ABY6GMR4</accession>
<dbReference type="GO" id="GO:0047400">
    <property type="term" value="F:phosphonoacetate hydrolase activity"/>
    <property type="evidence" value="ECO:0007669"/>
    <property type="project" value="UniProtKB-EC"/>
</dbReference>
<dbReference type="InterPro" id="IPR012710">
    <property type="entry name" value="Phosphonoacetate_hydro"/>
</dbReference>
<evidence type="ECO:0000313" key="1">
    <source>
        <dbReference type="EMBL" id="UYM14015.1"/>
    </source>
</evidence>
<dbReference type="EMBL" id="CP103300">
    <property type="protein sequence ID" value="UYM14015.1"/>
    <property type="molecule type" value="Genomic_DNA"/>
</dbReference>
<proteinExistence type="predicted"/>
<dbReference type="InterPro" id="IPR023116">
    <property type="entry name" value="Phosphonoacetate_hydro_insert"/>
</dbReference>
<keyword evidence="1" id="KW-0378">Hydrolase</keyword>
<dbReference type="Gene3D" id="3.30.1360.110">
    <property type="entry name" value="Domain 2, Phosphonoacetate Hydrolase"/>
    <property type="match status" value="1"/>
</dbReference>
<organism evidence="1 2">
    <name type="scientific">Endozoicomonas euniceicola</name>
    <dbReference type="NCBI Taxonomy" id="1234143"/>
    <lineage>
        <taxon>Bacteria</taxon>
        <taxon>Pseudomonadati</taxon>
        <taxon>Pseudomonadota</taxon>
        <taxon>Gammaproteobacteria</taxon>
        <taxon>Oceanospirillales</taxon>
        <taxon>Endozoicomonadaceae</taxon>
        <taxon>Endozoicomonas</taxon>
    </lineage>
</organism>
<dbReference type="PANTHER" id="PTHR10151:SF120">
    <property type="entry name" value="BIS(5'-ADENOSYL)-TRIPHOSPHATASE"/>
    <property type="match status" value="1"/>
</dbReference>
<dbReference type="InterPro" id="IPR002591">
    <property type="entry name" value="Phosphodiest/P_Trfase"/>
</dbReference>
<dbReference type="EC" id="3.11.1.2" evidence="1"/>
<dbReference type="Gene3D" id="3.40.720.10">
    <property type="entry name" value="Alkaline Phosphatase, subunit A"/>
    <property type="match status" value="1"/>
</dbReference>
<dbReference type="Proteomes" id="UP001163255">
    <property type="component" value="Chromosome"/>
</dbReference>
<dbReference type="RefSeq" id="WP_262595416.1">
    <property type="nucleotide sequence ID" value="NZ_CP103300.1"/>
</dbReference>
<evidence type="ECO:0000313" key="2">
    <source>
        <dbReference type="Proteomes" id="UP001163255"/>
    </source>
</evidence>
<name>A0ABY6GMR4_9GAMM</name>